<reference evidence="3" key="3">
    <citation type="submission" date="2016-03" db="UniProtKB">
        <authorList>
            <consortium name="EnsemblProtists"/>
        </authorList>
    </citation>
    <scope>IDENTIFICATION</scope>
</reference>
<reference evidence="4" key="2">
    <citation type="submission" date="2012-11" db="EMBL/GenBank/DDBJ databases">
        <authorList>
            <person name="Kuo A."/>
            <person name="Curtis B.A."/>
            <person name="Tanifuji G."/>
            <person name="Burki F."/>
            <person name="Gruber A."/>
            <person name="Irimia M."/>
            <person name="Maruyama S."/>
            <person name="Arias M.C."/>
            <person name="Ball S.G."/>
            <person name="Gile G.H."/>
            <person name="Hirakawa Y."/>
            <person name="Hopkins J.F."/>
            <person name="Rensing S.A."/>
            <person name="Schmutz J."/>
            <person name="Symeonidi A."/>
            <person name="Elias M."/>
            <person name="Eveleigh R.J."/>
            <person name="Herman E.K."/>
            <person name="Klute M.J."/>
            <person name="Nakayama T."/>
            <person name="Obornik M."/>
            <person name="Reyes-Prieto A."/>
            <person name="Armbrust E.V."/>
            <person name="Aves S.J."/>
            <person name="Beiko R.G."/>
            <person name="Coutinho P."/>
            <person name="Dacks J.B."/>
            <person name="Durnford D.G."/>
            <person name="Fast N.M."/>
            <person name="Green B.R."/>
            <person name="Grisdale C."/>
            <person name="Hempe F."/>
            <person name="Henrissat B."/>
            <person name="Hoppner M.P."/>
            <person name="Ishida K.-I."/>
            <person name="Kim E."/>
            <person name="Koreny L."/>
            <person name="Kroth P.G."/>
            <person name="Liu Y."/>
            <person name="Malik S.-B."/>
            <person name="Maier U.G."/>
            <person name="McRose D."/>
            <person name="Mock T."/>
            <person name="Neilson J.A."/>
            <person name="Onodera N.T."/>
            <person name="Poole A.M."/>
            <person name="Pritham E.J."/>
            <person name="Richards T.A."/>
            <person name="Rocap G."/>
            <person name="Roy S.W."/>
            <person name="Sarai C."/>
            <person name="Schaack S."/>
            <person name="Shirato S."/>
            <person name="Slamovits C.H."/>
            <person name="Spencer D.F."/>
            <person name="Suzuki S."/>
            <person name="Worden A.Z."/>
            <person name="Zauner S."/>
            <person name="Barry K."/>
            <person name="Bell C."/>
            <person name="Bharti A.K."/>
            <person name="Crow J.A."/>
            <person name="Grimwood J."/>
            <person name="Kramer R."/>
            <person name="Lindquist E."/>
            <person name="Lucas S."/>
            <person name="Salamov A."/>
            <person name="McFadden G.I."/>
            <person name="Lane C.E."/>
            <person name="Keeling P.J."/>
            <person name="Gray M.W."/>
            <person name="Grigoriev I.V."/>
            <person name="Archibald J.M."/>
        </authorList>
    </citation>
    <scope>NUCLEOTIDE SEQUENCE</scope>
    <source>
        <strain evidence="4">CCMP2712</strain>
    </source>
</reference>
<evidence type="ECO:0000256" key="1">
    <source>
        <dbReference type="SAM" id="MobiDB-lite"/>
    </source>
</evidence>
<feature type="region of interest" description="Disordered" evidence="1">
    <location>
        <begin position="75"/>
        <end position="117"/>
    </location>
</feature>
<proteinExistence type="predicted"/>
<protein>
    <submittedName>
        <fullName evidence="2 3">Uncharacterized protein</fullName>
    </submittedName>
</protein>
<dbReference type="PaxDb" id="55529-EKX44390"/>
<dbReference type="Proteomes" id="UP000011087">
    <property type="component" value="Unassembled WGS sequence"/>
</dbReference>
<evidence type="ECO:0000313" key="3">
    <source>
        <dbReference type="EnsemblProtists" id="EKX44390"/>
    </source>
</evidence>
<dbReference type="HOGENOM" id="CLU_1087565_0_0_1"/>
<evidence type="ECO:0000313" key="2">
    <source>
        <dbReference type="EMBL" id="EKX44390.1"/>
    </source>
</evidence>
<dbReference type="EMBL" id="JH993005">
    <property type="protein sequence ID" value="EKX44390.1"/>
    <property type="molecule type" value="Genomic_DNA"/>
</dbReference>
<accession>L1J8K1</accession>
<reference evidence="2 4" key="1">
    <citation type="journal article" date="2012" name="Nature">
        <title>Algal genomes reveal evolutionary mosaicism and the fate of nucleomorphs.</title>
        <authorList>
            <consortium name="DOE Joint Genome Institute"/>
            <person name="Curtis B.A."/>
            <person name="Tanifuji G."/>
            <person name="Burki F."/>
            <person name="Gruber A."/>
            <person name="Irimia M."/>
            <person name="Maruyama S."/>
            <person name="Arias M.C."/>
            <person name="Ball S.G."/>
            <person name="Gile G.H."/>
            <person name="Hirakawa Y."/>
            <person name="Hopkins J.F."/>
            <person name="Kuo A."/>
            <person name="Rensing S.A."/>
            <person name="Schmutz J."/>
            <person name="Symeonidi A."/>
            <person name="Elias M."/>
            <person name="Eveleigh R.J."/>
            <person name="Herman E.K."/>
            <person name="Klute M.J."/>
            <person name="Nakayama T."/>
            <person name="Obornik M."/>
            <person name="Reyes-Prieto A."/>
            <person name="Armbrust E.V."/>
            <person name="Aves S.J."/>
            <person name="Beiko R.G."/>
            <person name="Coutinho P."/>
            <person name="Dacks J.B."/>
            <person name="Durnford D.G."/>
            <person name="Fast N.M."/>
            <person name="Green B.R."/>
            <person name="Grisdale C.J."/>
            <person name="Hempel F."/>
            <person name="Henrissat B."/>
            <person name="Hoppner M.P."/>
            <person name="Ishida K."/>
            <person name="Kim E."/>
            <person name="Koreny L."/>
            <person name="Kroth P.G."/>
            <person name="Liu Y."/>
            <person name="Malik S.B."/>
            <person name="Maier U.G."/>
            <person name="McRose D."/>
            <person name="Mock T."/>
            <person name="Neilson J.A."/>
            <person name="Onodera N.T."/>
            <person name="Poole A.M."/>
            <person name="Pritham E.J."/>
            <person name="Richards T.A."/>
            <person name="Rocap G."/>
            <person name="Roy S.W."/>
            <person name="Sarai C."/>
            <person name="Schaack S."/>
            <person name="Shirato S."/>
            <person name="Slamovits C.H."/>
            <person name="Spencer D.F."/>
            <person name="Suzuki S."/>
            <person name="Worden A.Z."/>
            <person name="Zauner S."/>
            <person name="Barry K."/>
            <person name="Bell C."/>
            <person name="Bharti A.K."/>
            <person name="Crow J.A."/>
            <person name="Grimwood J."/>
            <person name="Kramer R."/>
            <person name="Lindquist E."/>
            <person name="Lucas S."/>
            <person name="Salamov A."/>
            <person name="McFadden G.I."/>
            <person name="Lane C.E."/>
            <person name="Keeling P.J."/>
            <person name="Gray M.W."/>
            <person name="Grigoriev I.V."/>
            <person name="Archibald J.M."/>
        </authorList>
    </citation>
    <scope>NUCLEOTIDE SEQUENCE</scope>
    <source>
        <strain evidence="2 4">CCMP2712</strain>
    </source>
</reference>
<dbReference type="AlphaFoldDB" id="L1J8K1"/>
<dbReference type="RefSeq" id="XP_005831370.1">
    <property type="nucleotide sequence ID" value="XM_005831313.1"/>
</dbReference>
<dbReference type="GeneID" id="17301037"/>
<gene>
    <name evidence="2" type="ORF">GUITHDRAFT_109838</name>
</gene>
<dbReference type="KEGG" id="gtt:GUITHDRAFT_109838"/>
<name>L1J8K1_GUITC</name>
<evidence type="ECO:0000313" key="4">
    <source>
        <dbReference type="Proteomes" id="UP000011087"/>
    </source>
</evidence>
<dbReference type="EnsemblProtists" id="EKX44390">
    <property type="protein sequence ID" value="EKX44390"/>
    <property type="gene ID" value="GUITHDRAFT_109838"/>
</dbReference>
<keyword evidence="4" id="KW-1185">Reference proteome</keyword>
<sequence length="256" mass="29940">METSKDHVPPRRGVAIVLPSAAFASAEQSEEYLQNGAVCCNFGPGVAAVMQDSKEWTDQKWVLLKIQREIQQQRQKKLSNAGQEDFEGNRDEGGVGEHRRERKEESQEHADDQSRARYLRDMERLQRQYNESWKKFKDCPQSATMISQLREMKVDDSLRTAKLMRMADHNMKQLKREEVQRLEVFGVMAHVKTNQVHTGVQEPLERLSGKGLMKLRQKEHKHLTDMGHIRRCTDPDLYLRAKEQETVEFERKKHKN</sequence>
<feature type="compositionally biased region" description="Basic and acidic residues" evidence="1">
    <location>
        <begin position="87"/>
        <end position="117"/>
    </location>
</feature>
<organism evidence="2">
    <name type="scientific">Guillardia theta (strain CCMP2712)</name>
    <name type="common">Cryptophyte</name>
    <dbReference type="NCBI Taxonomy" id="905079"/>
    <lineage>
        <taxon>Eukaryota</taxon>
        <taxon>Cryptophyceae</taxon>
        <taxon>Pyrenomonadales</taxon>
        <taxon>Geminigeraceae</taxon>
        <taxon>Guillardia</taxon>
    </lineage>
</organism>